<comment type="caution">
    <text evidence="4">The sequence shown here is derived from an EMBL/GenBank/DDBJ whole genome shotgun (WGS) entry which is preliminary data.</text>
</comment>
<dbReference type="Pfam" id="PF06722">
    <property type="entry name" value="EryCIII-like_C"/>
    <property type="match status" value="1"/>
</dbReference>
<accession>A0A5S3PHL2</accession>
<dbReference type="AlphaFoldDB" id="A0A5S3PHL2"/>
<dbReference type="InterPro" id="IPR050271">
    <property type="entry name" value="UDP-glycosyltransferase"/>
</dbReference>
<sequence>MHIAVAAPSLTGRLHSTFALVSRLEIEGHKVTYLCSAEIAKKVHKQGFSYVEIPEINFYFDDSEQVVQYSLFARFKFHFMNLGKHYKRGKRILHLEEYKKIIIELNPDRIIIDVELHDIIFPALATKIPVILCHTWFSDKIDVKLPSIRTSIIPGQGFSGSKLGISLSWVKMRLMVYGRLWINKLTFNNYRREVFRKYAKEIGFSRNNLLLNTLPPLYSFNKLPILTLAMQEMEFPHTPANNLRYLGPMVFENRIGINSNLDTENRISKVLALKENSSKKLIYCSVSSFVKGDVSFLKKVIEAVSDEENWLLIMTLGGNINPELLGAIPENIFLFSWVPQLKVLEKSDCSINHAGINSINECLHFAVPILAYSGKFFDQNGNAARIAYQGMGLRGDKDMDTSETIRHNIVRILTEASFKSKMIEMNELYQEYRQREITPFLN</sequence>
<dbReference type="Proteomes" id="UP000310314">
    <property type="component" value="Unassembled WGS sequence"/>
</dbReference>
<dbReference type="Gene3D" id="3.40.50.2000">
    <property type="entry name" value="Glycogen Phosphorylase B"/>
    <property type="match status" value="2"/>
</dbReference>
<reference evidence="4 5" key="1">
    <citation type="submission" date="2019-05" db="EMBL/GenBank/DDBJ databases">
        <authorList>
            <person name="Zhang J.-Y."/>
            <person name="Feg X."/>
            <person name="Du Z.-J."/>
        </authorList>
    </citation>
    <scope>NUCLEOTIDE SEQUENCE [LARGE SCALE GENOMIC DNA]</scope>
    <source>
        <strain evidence="4 5">RZ26</strain>
    </source>
</reference>
<evidence type="ECO:0000259" key="3">
    <source>
        <dbReference type="Pfam" id="PF06722"/>
    </source>
</evidence>
<protein>
    <recommendedName>
        <fullName evidence="3">Erythromycin biosynthesis protein CIII-like C-terminal domain-containing protein</fullName>
    </recommendedName>
</protein>
<name>A0A5S3PHL2_9FLAO</name>
<evidence type="ECO:0000313" key="4">
    <source>
        <dbReference type="EMBL" id="TMM53765.1"/>
    </source>
</evidence>
<dbReference type="GO" id="GO:0008194">
    <property type="term" value="F:UDP-glycosyltransferase activity"/>
    <property type="evidence" value="ECO:0007669"/>
    <property type="project" value="InterPro"/>
</dbReference>
<dbReference type="EMBL" id="VATY01000004">
    <property type="protein sequence ID" value="TMM53765.1"/>
    <property type="molecule type" value="Genomic_DNA"/>
</dbReference>
<dbReference type="InterPro" id="IPR002213">
    <property type="entry name" value="UDP_glucos_trans"/>
</dbReference>
<gene>
    <name evidence="4" type="ORF">FEE95_17860</name>
</gene>
<dbReference type="GO" id="GO:0016758">
    <property type="term" value="F:hexosyltransferase activity"/>
    <property type="evidence" value="ECO:0007669"/>
    <property type="project" value="UniProtKB-ARBA"/>
</dbReference>
<dbReference type="PANTHER" id="PTHR48043:SF145">
    <property type="entry name" value="FI06409P-RELATED"/>
    <property type="match status" value="1"/>
</dbReference>
<dbReference type="RefSeq" id="WP_138659389.1">
    <property type="nucleotide sequence ID" value="NZ_VATY01000004.1"/>
</dbReference>
<feature type="domain" description="Erythromycin biosynthesis protein CIII-like C-terminal" evidence="3">
    <location>
        <begin position="313"/>
        <end position="426"/>
    </location>
</feature>
<evidence type="ECO:0000313" key="5">
    <source>
        <dbReference type="Proteomes" id="UP000310314"/>
    </source>
</evidence>
<keyword evidence="2" id="KW-0808">Transferase</keyword>
<evidence type="ECO:0000256" key="2">
    <source>
        <dbReference type="ARBA" id="ARBA00022679"/>
    </source>
</evidence>
<dbReference type="SUPFAM" id="SSF53756">
    <property type="entry name" value="UDP-Glycosyltransferase/glycogen phosphorylase"/>
    <property type="match status" value="1"/>
</dbReference>
<keyword evidence="5" id="KW-1185">Reference proteome</keyword>
<dbReference type="CDD" id="cd03784">
    <property type="entry name" value="GT1_Gtf-like"/>
    <property type="match status" value="1"/>
</dbReference>
<organism evidence="4 5">
    <name type="scientific">Maribacter algarum</name>
    <name type="common">ex Zhang et al. 2020</name>
    <dbReference type="NCBI Taxonomy" id="2578118"/>
    <lineage>
        <taxon>Bacteria</taxon>
        <taxon>Pseudomonadati</taxon>
        <taxon>Bacteroidota</taxon>
        <taxon>Flavobacteriia</taxon>
        <taxon>Flavobacteriales</taxon>
        <taxon>Flavobacteriaceae</taxon>
        <taxon>Maribacter</taxon>
    </lineage>
</organism>
<proteinExistence type="predicted"/>
<dbReference type="InterPro" id="IPR010610">
    <property type="entry name" value="EryCIII-like_C"/>
</dbReference>
<keyword evidence="1" id="KW-0328">Glycosyltransferase</keyword>
<dbReference type="OrthoDB" id="9805366at2"/>
<dbReference type="PANTHER" id="PTHR48043">
    <property type="entry name" value="EG:EG0003.4 PROTEIN-RELATED"/>
    <property type="match status" value="1"/>
</dbReference>
<evidence type="ECO:0000256" key="1">
    <source>
        <dbReference type="ARBA" id="ARBA00022676"/>
    </source>
</evidence>